<organism evidence="2 3">
    <name type="scientific">Musa balbisiana</name>
    <name type="common">Banana</name>
    <dbReference type="NCBI Taxonomy" id="52838"/>
    <lineage>
        <taxon>Eukaryota</taxon>
        <taxon>Viridiplantae</taxon>
        <taxon>Streptophyta</taxon>
        <taxon>Embryophyta</taxon>
        <taxon>Tracheophyta</taxon>
        <taxon>Spermatophyta</taxon>
        <taxon>Magnoliopsida</taxon>
        <taxon>Liliopsida</taxon>
        <taxon>Zingiberales</taxon>
        <taxon>Musaceae</taxon>
        <taxon>Musa</taxon>
    </lineage>
</organism>
<sequence length="86" mass="9783">MHPRTGTSPNFYEQQQSQQWLRGNQMGGDSGAAEINRKPQFERVPYAACLVDGYLRALDYLIKLIEHVSLDSVLVKLSEVFNTPEE</sequence>
<evidence type="ECO:0000313" key="2">
    <source>
        <dbReference type="EMBL" id="THU69088.1"/>
    </source>
</evidence>
<keyword evidence="3" id="KW-1185">Reference proteome</keyword>
<name>A0A4S8K2Y0_MUSBA</name>
<protein>
    <submittedName>
        <fullName evidence="2">Uncharacterized protein</fullName>
    </submittedName>
</protein>
<dbReference type="AlphaFoldDB" id="A0A4S8K2Y0"/>
<comment type="caution">
    <text evidence="2">The sequence shown here is derived from an EMBL/GenBank/DDBJ whole genome shotgun (WGS) entry which is preliminary data.</text>
</comment>
<reference evidence="2 3" key="1">
    <citation type="journal article" date="2019" name="Nat. Plants">
        <title>Genome sequencing of Musa balbisiana reveals subgenome evolution and function divergence in polyploid bananas.</title>
        <authorList>
            <person name="Yao X."/>
        </authorList>
    </citation>
    <scope>NUCLEOTIDE SEQUENCE [LARGE SCALE GENOMIC DNA]</scope>
    <source>
        <strain evidence="3">cv. DH-PKW</strain>
        <tissue evidence="2">Leaves</tissue>
    </source>
</reference>
<dbReference type="Proteomes" id="UP000317650">
    <property type="component" value="Chromosome 8"/>
</dbReference>
<feature type="region of interest" description="Disordered" evidence="1">
    <location>
        <begin position="1"/>
        <end position="33"/>
    </location>
</feature>
<feature type="compositionally biased region" description="Polar residues" evidence="1">
    <location>
        <begin position="1"/>
        <end position="22"/>
    </location>
</feature>
<gene>
    <name evidence="2" type="ORF">C4D60_Mb08t10680</name>
</gene>
<evidence type="ECO:0000256" key="1">
    <source>
        <dbReference type="SAM" id="MobiDB-lite"/>
    </source>
</evidence>
<evidence type="ECO:0000313" key="3">
    <source>
        <dbReference type="Proteomes" id="UP000317650"/>
    </source>
</evidence>
<accession>A0A4S8K2Y0</accession>
<proteinExistence type="predicted"/>
<dbReference type="EMBL" id="PYDT01000002">
    <property type="protein sequence ID" value="THU69088.1"/>
    <property type="molecule type" value="Genomic_DNA"/>
</dbReference>